<accession>A0A6H1ZB88</accession>
<reference evidence="1" key="1">
    <citation type="submission" date="2020-03" db="EMBL/GenBank/DDBJ databases">
        <title>The deep terrestrial virosphere.</title>
        <authorList>
            <person name="Holmfeldt K."/>
            <person name="Nilsson E."/>
            <person name="Simone D."/>
            <person name="Lopez-Fernandez M."/>
            <person name="Wu X."/>
            <person name="de Brujin I."/>
            <person name="Lundin D."/>
            <person name="Andersson A."/>
            <person name="Bertilsson S."/>
            <person name="Dopson M."/>
        </authorList>
    </citation>
    <scope>NUCLEOTIDE SEQUENCE</scope>
    <source>
        <strain evidence="4">MM415A00133</strain>
        <strain evidence="2">MM415B00206</strain>
        <strain evidence="1">TM448A00125</strain>
        <strain evidence="3">TM448B00851</strain>
    </source>
</reference>
<dbReference type="EMBL" id="MT145194">
    <property type="protein sequence ID" value="QJI05097.1"/>
    <property type="molecule type" value="Genomic_DNA"/>
</dbReference>
<dbReference type="EMBL" id="MT143978">
    <property type="protein sequence ID" value="QJA44637.1"/>
    <property type="molecule type" value="Genomic_DNA"/>
</dbReference>
<gene>
    <name evidence="4" type="ORF">MM415A00133_0040</name>
    <name evidence="2" type="ORF">MM415B00206_0051</name>
    <name evidence="1" type="ORF">TM448A00125_0033</name>
    <name evidence="3" type="ORF">TM448B00851_0002</name>
</gene>
<dbReference type="EMBL" id="MT144665">
    <property type="protein sequence ID" value="QJH96841.1"/>
    <property type="molecule type" value="Genomic_DNA"/>
</dbReference>
<dbReference type="Pfam" id="PF13479">
    <property type="entry name" value="AAA_24"/>
    <property type="match status" value="1"/>
</dbReference>
<organism evidence="1">
    <name type="scientific">viral metagenome</name>
    <dbReference type="NCBI Taxonomy" id="1070528"/>
    <lineage>
        <taxon>unclassified sequences</taxon>
        <taxon>metagenomes</taxon>
        <taxon>organismal metagenomes</taxon>
    </lineage>
</organism>
<proteinExistence type="predicted"/>
<dbReference type="AlphaFoldDB" id="A0A6H1ZB88"/>
<evidence type="ECO:0000313" key="1">
    <source>
        <dbReference type="EMBL" id="QJA44637.1"/>
    </source>
</evidence>
<evidence type="ECO:0000313" key="4">
    <source>
        <dbReference type="EMBL" id="QJI05097.1"/>
    </source>
</evidence>
<protein>
    <submittedName>
        <fullName evidence="1">Putative ATPase domain containing protein</fullName>
    </submittedName>
</protein>
<sequence>MSEDAPTFSIGGVEATPPRAERMSMLLWGQAGVGKTTLASTLPGKLALINFDPDGPASIPDAENVSVFDLSGVANSKAINLMKSENEPFGVSEDMLNYFDGFIVDSLTSIEERTLSHGIKEIKGATLERPSPGAYQARNNVLVSGVRNLLAVTGRAKKHVCLIAHEGGLNTTDEGVALNITVALGGKNPQNIASKINECWNMFEDSKNRKMIIVRKGRMREPLKSRMFDTMEDYEFEWQWNTRDRSDPLNMWIKEWYDEWKEGGFKKLMLPKKRNK</sequence>
<dbReference type="EMBL" id="MT141572">
    <property type="protein sequence ID" value="QJA67534.1"/>
    <property type="molecule type" value="Genomic_DNA"/>
</dbReference>
<evidence type="ECO:0000313" key="2">
    <source>
        <dbReference type="EMBL" id="QJA67534.1"/>
    </source>
</evidence>
<evidence type="ECO:0000313" key="3">
    <source>
        <dbReference type="EMBL" id="QJH96841.1"/>
    </source>
</evidence>
<name>A0A6H1ZB88_9ZZZZ</name>